<reference evidence="1 2" key="1">
    <citation type="submission" date="2023-03" db="EMBL/GenBank/DDBJ databases">
        <title>High recombination rates correlate with genetic variation in Cardiocondyla obscurior ants.</title>
        <authorList>
            <person name="Errbii M."/>
        </authorList>
    </citation>
    <scope>NUCLEOTIDE SEQUENCE [LARGE SCALE GENOMIC DNA]</scope>
    <source>
        <strain evidence="1">Alpha-2009</strain>
        <tissue evidence="1">Whole body</tissue>
    </source>
</reference>
<comment type="caution">
    <text evidence="1">The sequence shown here is derived from an EMBL/GenBank/DDBJ whole genome shotgun (WGS) entry which is preliminary data.</text>
</comment>
<dbReference type="EMBL" id="JADYXP020000003">
    <property type="protein sequence ID" value="KAL0127815.1"/>
    <property type="molecule type" value="Genomic_DNA"/>
</dbReference>
<dbReference type="AlphaFoldDB" id="A0AAW2GMA9"/>
<sequence length="121" mass="13842">MCTDLSLSPHIHESRSFVSLKAAIIKFDALLRLYSTNLACVASRRAARRCNVLDEIKAMTEKSKKKFKMIYLRNLYKDTRGIKFIEESFDLNNADLSMKIKRTTRTSENTSGCGRASRRTS</sequence>
<evidence type="ECO:0000313" key="2">
    <source>
        <dbReference type="Proteomes" id="UP001430953"/>
    </source>
</evidence>
<accession>A0AAW2GMA9</accession>
<protein>
    <submittedName>
        <fullName evidence="1">Uncharacterized protein</fullName>
    </submittedName>
</protein>
<organism evidence="1 2">
    <name type="scientific">Cardiocondyla obscurior</name>
    <dbReference type="NCBI Taxonomy" id="286306"/>
    <lineage>
        <taxon>Eukaryota</taxon>
        <taxon>Metazoa</taxon>
        <taxon>Ecdysozoa</taxon>
        <taxon>Arthropoda</taxon>
        <taxon>Hexapoda</taxon>
        <taxon>Insecta</taxon>
        <taxon>Pterygota</taxon>
        <taxon>Neoptera</taxon>
        <taxon>Endopterygota</taxon>
        <taxon>Hymenoptera</taxon>
        <taxon>Apocrita</taxon>
        <taxon>Aculeata</taxon>
        <taxon>Formicoidea</taxon>
        <taxon>Formicidae</taxon>
        <taxon>Myrmicinae</taxon>
        <taxon>Cardiocondyla</taxon>
    </lineage>
</organism>
<evidence type="ECO:0000313" key="1">
    <source>
        <dbReference type="EMBL" id="KAL0127815.1"/>
    </source>
</evidence>
<keyword evidence="2" id="KW-1185">Reference proteome</keyword>
<dbReference type="Proteomes" id="UP001430953">
    <property type="component" value="Unassembled WGS sequence"/>
</dbReference>
<gene>
    <name evidence="1" type="ORF">PUN28_003212</name>
</gene>
<proteinExistence type="predicted"/>
<name>A0AAW2GMA9_9HYME</name>